<dbReference type="InterPro" id="IPR005814">
    <property type="entry name" value="Aminotrans_3"/>
</dbReference>
<dbReference type="SUPFAM" id="SSF53383">
    <property type="entry name" value="PLP-dependent transferases"/>
    <property type="match status" value="1"/>
</dbReference>
<dbReference type="Gene3D" id="3.40.640.10">
    <property type="entry name" value="Type I PLP-dependent aspartate aminotransferase-like (Major domain)"/>
    <property type="match status" value="1"/>
</dbReference>
<evidence type="ECO:0000313" key="5">
    <source>
        <dbReference type="Proteomes" id="UP001610334"/>
    </source>
</evidence>
<keyword evidence="4" id="KW-0808">Transferase</keyword>
<dbReference type="InterPro" id="IPR015424">
    <property type="entry name" value="PyrdxlP-dep_Trfase"/>
</dbReference>
<reference evidence="4 5" key="1">
    <citation type="submission" date="2024-07" db="EMBL/GenBank/DDBJ databases">
        <title>Section-level genome sequencing and comparative genomics of Aspergillus sections Usti and Cavernicolus.</title>
        <authorList>
            <consortium name="Lawrence Berkeley National Laboratory"/>
            <person name="Nybo J.L."/>
            <person name="Vesth T.C."/>
            <person name="Theobald S."/>
            <person name="Frisvad J.C."/>
            <person name="Larsen T.O."/>
            <person name="Kjaerboelling I."/>
            <person name="Rothschild-Mancinelli K."/>
            <person name="Lyhne E.K."/>
            <person name="Kogle M.E."/>
            <person name="Barry K."/>
            <person name="Clum A."/>
            <person name="Na H."/>
            <person name="Ledsgaard L."/>
            <person name="Lin J."/>
            <person name="Lipzen A."/>
            <person name="Kuo A."/>
            <person name="Riley R."/>
            <person name="Mondo S."/>
            <person name="Labutti K."/>
            <person name="Haridas S."/>
            <person name="Pangalinan J."/>
            <person name="Salamov A.A."/>
            <person name="Simmons B.A."/>
            <person name="Magnuson J.K."/>
            <person name="Chen J."/>
            <person name="Drula E."/>
            <person name="Henrissat B."/>
            <person name="Wiebenga A."/>
            <person name="Lubbers R.J."/>
            <person name="Gomes A.C."/>
            <person name="Makela M.R."/>
            <person name="Stajich J."/>
            <person name="Grigoriev I.V."/>
            <person name="Mortensen U.H."/>
            <person name="De Vries R.P."/>
            <person name="Baker S.E."/>
            <person name="Andersen M.R."/>
        </authorList>
    </citation>
    <scope>NUCLEOTIDE SEQUENCE [LARGE SCALE GENOMIC DNA]</scope>
    <source>
        <strain evidence="4 5">CBS 588.65</strain>
    </source>
</reference>
<evidence type="ECO:0000256" key="2">
    <source>
        <dbReference type="RuleBase" id="RU003560"/>
    </source>
</evidence>
<dbReference type="NCBIfam" id="NF005685">
    <property type="entry name" value="PRK07483.1"/>
    <property type="match status" value="1"/>
</dbReference>
<dbReference type="InterPro" id="IPR015422">
    <property type="entry name" value="PyrdxlP-dep_Trfase_small"/>
</dbReference>
<dbReference type="Proteomes" id="UP001610334">
    <property type="component" value="Unassembled WGS sequence"/>
</dbReference>
<comment type="similarity">
    <text evidence="2">Belongs to the class-III pyridoxal-phosphate-dependent aminotransferase family.</text>
</comment>
<comment type="caution">
    <text evidence="4">The sequence shown here is derived from an EMBL/GenBank/DDBJ whole genome shotgun (WGS) entry which is preliminary data.</text>
</comment>
<sequence length="482" mass="52040">MNPQIKDDSTTPPSQVPHLFSDTTNIDSKVTSAVLHRHTSFIPKKAVGGKGSYLFLDDGSKFLDSTGGAAVSCLGHGNEKVNQAITDQLRKVSYCHTAFFGTDVSEELARFLVDSTDGKFSKVYVVSSGSEAVEAALKLSRQYFLELPTPQPQRTRFIARKSSYHGITLGALGAGGHVLRRQPFEPLLSVNTSHVSPCYAYRGKKDDEPDADYVKRLADELDAEFQRVGPGTVCAFIAETVVGAALGCVPAVPGYFPAMKSVCEKYGALFILDEVMSGMGRCGTLHAWEQEGIVPDLQTIGKALGGGYAPVSGLLISDKIVQAIDKGTGSFRHGQTYQGHPVSCAAALAVQKVIKEEGLLENVRNMGRYLETRLKETLGGHPYVGDIRGRGLFWGIEFVKDKATKEPFCTDDAVALHIQETGLKPENGISLYASPGTADGIRGDHVILAPPYNVTKEEIDIIVERTGKVVKEVFAQLGQGFR</sequence>
<evidence type="ECO:0000256" key="1">
    <source>
        <dbReference type="ARBA" id="ARBA00022898"/>
    </source>
</evidence>
<dbReference type="GO" id="GO:0016740">
    <property type="term" value="F:transferase activity"/>
    <property type="evidence" value="ECO:0007669"/>
    <property type="project" value="UniProtKB-KW"/>
</dbReference>
<evidence type="ECO:0000256" key="3">
    <source>
        <dbReference type="SAM" id="MobiDB-lite"/>
    </source>
</evidence>
<gene>
    <name evidence="4" type="ORF">BJX63DRAFT_213710</name>
</gene>
<proteinExistence type="inferred from homology"/>
<dbReference type="PANTHER" id="PTHR43094:SF2">
    <property type="entry name" value="AMINOTRANSFERASE, CLASS III (AFU_ORTHOLOGUE AFUA_1G16810)"/>
    <property type="match status" value="1"/>
</dbReference>
<dbReference type="EMBL" id="JBFXLT010000038">
    <property type="protein sequence ID" value="KAL2813728.1"/>
    <property type="molecule type" value="Genomic_DNA"/>
</dbReference>
<dbReference type="PANTHER" id="PTHR43094">
    <property type="entry name" value="AMINOTRANSFERASE"/>
    <property type="match status" value="1"/>
</dbReference>
<organism evidence="4 5">
    <name type="scientific">Aspergillus granulosus</name>
    <dbReference type="NCBI Taxonomy" id="176169"/>
    <lineage>
        <taxon>Eukaryota</taxon>
        <taxon>Fungi</taxon>
        <taxon>Dikarya</taxon>
        <taxon>Ascomycota</taxon>
        <taxon>Pezizomycotina</taxon>
        <taxon>Eurotiomycetes</taxon>
        <taxon>Eurotiomycetidae</taxon>
        <taxon>Eurotiales</taxon>
        <taxon>Aspergillaceae</taxon>
        <taxon>Aspergillus</taxon>
        <taxon>Aspergillus subgen. Nidulantes</taxon>
    </lineage>
</organism>
<accession>A0ABR4HE17</accession>
<keyword evidence="1 2" id="KW-0663">Pyridoxal phosphate</keyword>
<feature type="region of interest" description="Disordered" evidence="3">
    <location>
        <begin position="1"/>
        <end position="20"/>
    </location>
</feature>
<dbReference type="Gene3D" id="3.90.1150.10">
    <property type="entry name" value="Aspartate Aminotransferase, domain 1"/>
    <property type="match status" value="1"/>
</dbReference>
<dbReference type="InterPro" id="IPR015421">
    <property type="entry name" value="PyrdxlP-dep_Trfase_major"/>
</dbReference>
<name>A0ABR4HE17_9EURO</name>
<dbReference type="Pfam" id="PF00202">
    <property type="entry name" value="Aminotran_3"/>
    <property type="match status" value="1"/>
</dbReference>
<dbReference type="CDD" id="cd00610">
    <property type="entry name" value="OAT_like"/>
    <property type="match status" value="1"/>
</dbReference>
<evidence type="ECO:0000313" key="4">
    <source>
        <dbReference type="EMBL" id="KAL2813728.1"/>
    </source>
</evidence>
<protein>
    <submittedName>
        <fullName evidence="4">Pyridoxal phosphate-dependent transferase</fullName>
    </submittedName>
</protein>
<keyword evidence="5" id="KW-1185">Reference proteome</keyword>